<keyword evidence="4" id="KW-1185">Reference proteome</keyword>
<keyword evidence="3" id="KW-0472">Membrane</keyword>
<sequence>ALEEYRQLAQQAKKAAQQEREDLTRKCKELQDTVDNERREFDTLIVREAENRVARFRSSYAKIKQQLEEERRQYALMMHEVAKKVEKECEDYEGFVIVAMESLLKEKGVTMNEKEIRDYFYTQRGIHNKHTIHPAISASSLSRKGSVSSSSSSSSLLPSQSQPQQRSSSSSSTGPLTVKYQFRAMDPPPAAIK</sequence>
<evidence type="ECO:0000256" key="1">
    <source>
        <dbReference type="SAM" id="Coils"/>
    </source>
</evidence>
<dbReference type="OrthoDB" id="345870at2759"/>
<proteinExistence type="predicted"/>
<evidence type="ECO:0000313" key="4">
    <source>
        <dbReference type="Proteomes" id="UP000221165"/>
    </source>
</evidence>
<feature type="non-terminal residue" evidence="3">
    <location>
        <position position="1"/>
    </location>
</feature>
<name>A0A2C6KIR6_9APIC</name>
<evidence type="ECO:0000256" key="2">
    <source>
        <dbReference type="SAM" id="MobiDB-lite"/>
    </source>
</evidence>
<dbReference type="AlphaFoldDB" id="A0A2C6KIR6"/>
<accession>A0A2C6KIR6</accession>
<dbReference type="RefSeq" id="XP_067918012.1">
    <property type="nucleotide sequence ID" value="XM_068070011.1"/>
</dbReference>
<feature type="region of interest" description="Disordered" evidence="2">
    <location>
        <begin position="136"/>
        <end position="193"/>
    </location>
</feature>
<evidence type="ECO:0000313" key="3">
    <source>
        <dbReference type="EMBL" id="PHJ16283.1"/>
    </source>
</evidence>
<feature type="coiled-coil region" evidence="1">
    <location>
        <begin position="2"/>
        <end position="84"/>
    </location>
</feature>
<reference evidence="3 4" key="1">
    <citation type="journal article" date="2017" name="Int. J. Parasitol.">
        <title>The genome of the protozoan parasite Cystoisospora suis and a reverse vaccinology approach to identify vaccine candidates.</title>
        <authorList>
            <person name="Palmieri N."/>
            <person name="Shrestha A."/>
            <person name="Ruttkowski B."/>
            <person name="Beck T."/>
            <person name="Vogl C."/>
            <person name="Tomley F."/>
            <person name="Blake D.P."/>
            <person name="Joachim A."/>
        </authorList>
    </citation>
    <scope>NUCLEOTIDE SEQUENCE [LARGE SCALE GENOMIC DNA]</scope>
    <source>
        <strain evidence="3 4">Wien I</strain>
    </source>
</reference>
<dbReference type="Proteomes" id="UP000221165">
    <property type="component" value="Unassembled WGS sequence"/>
</dbReference>
<gene>
    <name evidence="3" type="ORF">CSUI_009902</name>
</gene>
<dbReference type="VEuPathDB" id="ToxoDB:CSUI_009902"/>
<dbReference type="EMBL" id="MIGC01006280">
    <property type="protein sequence ID" value="PHJ16283.1"/>
    <property type="molecule type" value="Genomic_DNA"/>
</dbReference>
<protein>
    <submittedName>
        <fullName evidence="3">Transmembrane</fullName>
    </submittedName>
</protein>
<keyword evidence="3" id="KW-0812">Transmembrane</keyword>
<comment type="caution">
    <text evidence="3">The sequence shown here is derived from an EMBL/GenBank/DDBJ whole genome shotgun (WGS) entry which is preliminary data.</text>
</comment>
<keyword evidence="1" id="KW-0175">Coiled coil</keyword>
<feature type="compositionally biased region" description="Low complexity" evidence="2">
    <location>
        <begin position="139"/>
        <end position="179"/>
    </location>
</feature>
<organism evidence="3 4">
    <name type="scientific">Cystoisospora suis</name>
    <dbReference type="NCBI Taxonomy" id="483139"/>
    <lineage>
        <taxon>Eukaryota</taxon>
        <taxon>Sar</taxon>
        <taxon>Alveolata</taxon>
        <taxon>Apicomplexa</taxon>
        <taxon>Conoidasida</taxon>
        <taxon>Coccidia</taxon>
        <taxon>Eucoccidiorida</taxon>
        <taxon>Eimeriorina</taxon>
        <taxon>Sarcocystidae</taxon>
        <taxon>Cystoisospora</taxon>
    </lineage>
</organism>
<dbReference type="GeneID" id="94433222"/>